<dbReference type="EMBL" id="BAWO01000030">
    <property type="protein sequence ID" value="GAJ39925.1"/>
    <property type="molecule type" value="Genomic_DNA"/>
</dbReference>
<dbReference type="Gene3D" id="2.30.30.90">
    <property type="match status" value="1"/>
</dbReference>
<dbReference type="InterPro" id="IPR052713">
    <property type="entry name" value="FeoA"/>
</dbReference>
<dbReference type="InterPro" id="IPR038157">
    <property type="entry name" value="FeoA_core_dom"/>
</dbReference>
<feature type="domain" description="Ferrous iron transporter FeoA-like" evidence="2">
    <location>
        <begin position="1"/>
        <end position="73"/>
    </location>
</feature>
<dbReference type="Pfam" id="PF04023">
    <property type="entry name" value="FeoA"/>
    <property type="match status" value="1"/>
</dbReference>
<accession>A0A023DF89</accession>
<keyword evidence="1" id="KW-0408">Iron</keyword>
<keyword evidence="4" id="KW-1185">Reference proteome</keyword>
<evidence type="ECO:0000259" key="2">
    <source>
        <dbReference type="SMART" id="SM00899"/>
    </source>
</evidence>
<dbReference type="Proteomes" id="UP000023561">
    <property type="component" value="Unassembled WGS sequence"/>
</dbReference>
<sequence>MVLTDLRQGQKAVITNLAITNEVVKQRLLHMGMHEGEKVCVKCVMPFGGPVMVEVDGQYICLRRKEAACIGVR</sequence>
<gene>
    <name evidence="3" type="primary">feoA</name>
    <name evidence="3" type="ORF">GCA01S_030_00060</name>
</gene>
<proteinExistence type="predicted"/>
<dbReference type="AlphaFoldDB" id="A0A023DF89"/>
<dbReference type="RefSeq" id="WP_017434232.1">
    <property type="nucleotide sequence ID" value="NZ_BAWO01000030.1"/>
</dbReference>
<comment type="caution">
    <text evidence="3">The sequence shown here is derived from an EMBL/GenBank/DDBJ whole genome shotgun (WGS) entry which is preliminary data.</text>
</comment>
<dbReference type="SMART" id="SM00899">
    <property type="entry name" value="FeoA"/>
    <property type="match status" value="1"/>
</dbReference>
<dbReference type="PANTHER" id="PTHR42954">
    <property type="entry name" value="FE(2+) TRANSPORT PROTEIN A"/>
    <property type="match status" value="1"/>
</dbReference>
<dbReference type="PANTHER" id="PTHR42954:SF2">
    <property type="entry name" value="FE(2+) TRANSPORT PROTEIN A"/>
    <property type="match status" value="1"/>
</dbReference>
<dbReference type="GO" id="GO:0046914">
    <property type="term" value="F:transition metal ion binding"/>
    <property type="evidence" value="ECO:0007669"/>
    <property type="project" value="InterPro"/>
</dbReference>
<dbReference type="SUPFAM" id="SSF50037">
    <property type="entry name" value="C-terminal domain of transcriptional repressors"/>
    <property type="match status" value="1"/>
</dbReference>
<evidence type="ECO:0000313" key="3">
    <source>
        <dbReference type="EMBL" id="GAJ39925.1"/>
    </source>
</evidence>
<evidence type="ECO:0000256" key="1">
    <source>
        <dbReference type="ARBA" id="ARBA00023004"/>
    </source>
</evidence>
<dbReference type="OrthoDB" id="9811076at2"/>
<name>A0A023DF89_9BACL</name>
<reference evidence="3 4" key="1">
    <citation type="submission" date="2014-04" db="EMBL/GenBank/DDBJ databases">
        <title>Whole genome shotgun sequence of Geobacillus caldoxylosilyticus NBRC 107762.</title>
        <authorList>
            <person name="Hosoyama A."/>
            <person name="Hosoyama Y."/>
            <person name="Katano-Makiyama Y."/>
            <person name="Tsuchikane K."/>
            <person name="Ohji S."/>
            <person name="Ichikawa N."/>
            <person name="Yamazoe A."/>
            <person name="Fujita N."/>
        </authorList>
    </citation>
    <scope>NUCLEOTIDE SEQUENCE [LARGE SCALE GENOMIC DNA]</scope>
    <source>
        <strain evidence="3 4">NBRC 107762</strain>
    </source>
</reference>
<evidence type="ECO:0000313" key="4">
    <source>
        <dbReference type="Proteomes" id="UP000023561"/>
    </source>
</evidence>
<dbReference type="InterPro" id="IPR008988">
    <property type="entry name" value="Transcriptional_repressor_C"/>
</dbReference>
<organism evidence="3 4">
    <name type="scientific">Parageobacillus caldoxylosilyticus NBRC 107762</name>
    <dbReference type="NCBI Taxonomy" id="1220594"/>
    <lineage>
        <taxon>Bacteria</taxon>
        <taxon>Bacillati</taxon>
        <taxon>Bacillota</taxon>
        <taxon>Bacilli</taxon>
        <taxon>Bacillales</taxon>
        <taxon>Anoxybacillaceae</taxon>
        <taxon>Saccharococcus</taxon>
    </lineage>
</organism>
<dbReference type="InterPro" id="IPR007167">
    <property type="entry name" value="Fe-transptr_FeoA-like"/>
</dbReference>
<protein>
    <submittedName>
        <fullName evidence="3">Ferrous iron transport protein A</fullName>
    </submittedName>
</protein>